<dbReference type="KEGG" id="cpor:BED41_15750"/>
<dbReference type="GeneID" id="83059301"/>
<proteinExistence type="predicted"/>
<dbReference type="Proteomes" id="UP000093044">
    <property type="component" value="Chromosome"/>
</dbReference>
<keyword evidence="2" id="KW-1185">Reference proteome</keyword>
<dbReference type="EMBL" id="CP016757">
    <property type="protein sequence ID" value="ANZ46427.1"/>
    <property type="molecule type" value="Genomic_DNA"/>
</dbReference>
<protein>
    <submittedName>
        <fullName evidence="1">Uncharacterized protein</fullName>
    </submittedName>
</protein>
<organism evidence="1 2">
    <name type="scientific">Cloacibacillus porcorum</name>
    <dbReference type="NCBI Taxonomy" id="1197717"/>
    <lineage>
        <taxon>Bacteria</taxon>
        <taxon>Thermotogati</taxon>
        <taxon>Synergistota</taxon>
        <taxon>Synergistia</taxon>
        <taxon>Synergistales</taxon>
        <taxon>Synergistaceae</taxon>
        <taxon>Cloacibacillus</taxon>
    </lineage>
</organism>
<evidence type="ECO:0000313" key="2">
    <source>
        <dbReference type="Proteomes" id="UP000093044"/>
    </source>
</evidence>
<evidence type="ECO:0000313" key="1">
    <source>
        <dbReference type="EMBL" id="ANZ46427.1"/>
    </source>
</evidence>
<name>A0A1B2I916_9BACT</name>
<dbReference type="RefSeq" id="WP_066748537.1">
    <property type="nucleotide sequence ID" value="NZ_CALCLR010000103.1"/>
</dbReference>
<accession>A0A1B2I916</accession>
<gene>
    <name evidence="1" type="ORF">BED41_15750</name>
</gene>
<reference evidence="1" key="1">
    <citation type="submission" date="2016-08" db="EMBL/GenBank/DDBJ databases">
        <title>Complete genome of Cloacibacillus porcorum.</title>
        <authorList>
            <person name="Looft T."/>
            <person name="Bayles D.O."/>
            <person name="Alt D.P."/>
        </authorList>
    </citation>
    <scope>NUCLEOTIDE SEQUENCE [LARGE SCALE GENOMIC DNA]</scope>
    <source>
        <strain evidence="1">CL-84</strain>
    </source>
</reference>
<dbReference type="AlphaFoldDB" id="A0A1B2I916"/>
<sequence length="67" mass="7488">MFGKMCSGSVSYLKTTPEKPEGSFLEWCKKPCDMGCGMAFKIKEAPFSSPMAVRDVEKIPLFIFNKS</sequence>